<dbReference type="AlphaFoldDB" id="A0A841ITC8"/>
<dbReference type="EMBL" id="JACHJO010000004">
    <property type="protein sequence ID" value="MBB6119511.1"/>
    <property type="molecule type" value="Genomic_DNA"/>
</dbReference>
<comment type="caution">
    <text evidence="1">The sequence shown here is derived from an EMBL/GenBank/DDBJ whole genome shotgun (WGS) entry which is preliminary data.</text>
</comment>
<gene>
    <name evidence="1" type="ORF">FHS13_001460</name>
</gene>
<organism evidence="1 2">
    <name type="scientific">Nocardiopsis algeriensis</name>
    <dbReference type="NCBI Taxonomy" id="1478215"/>
    <lineage>
        <taxon>Bacteria</taxon>
        <taxon>Bacillati</taxon>
        <taxon>Actinomycetota</taxon>
        <taxon>Actinomycetes</taxon>
        <taxon>Streptosporangiales</taxon>
        <taxon>Nocardiopsidaceae</taxon>
        <taxon>Nocardiopsis</taxon>
    </lineage>
</organism>
<evidence type="ECO:0000313" key="2">
    <source>
        <dbReference type="Proteomes" id="UP000536604"/>
    </source>
</evidence>
<proteinExistence type="predicted"/>
<dbReference type="Proteomes" id="UP000536604">
    <property type="component" value="Unassembled WGS sequence"/>
</dbReference>
<name>A0A841ITC8_9ACTN</name>
<protein>
    <submittedName>
        <fullName evidence="1">Uncharacterized protein</fullName>
    </submittedName>
</protein>
<sequence>MALSFGERCEGTSPEDWKRLTWLTRHLRGSLQRP</sequence>
<accession>A0A841ITC8</accession>
<evidence type="ECO:0000313" key="1">
    <source>
        <dbReference type="EMBL" id="MBB6119511.1"/>
    </source>
</evidence>
<reference evidence="1 2" key="1">
    <citation type="submission" date="2020-08" db="EMBL/GenBank/DDBJ databases">
        <title>Genomic Encyclopedia of Type Strains, Phase III (KMG-III): the genomes of soil and plant-associated and newly described type strains.</title>
        <authorList>
            <person name="Whitman W."/>
        </authorList>
    </citation>
    <scope>NUCLEOTIDE SEQUENCE [LARGE SCALE GENOMIC DNA]</scope>
    <source>
        <strain evidence="1 2">CECT 8712</strain>
    </source>
</reference>
<keyword evidence="2" id="KW-1185">Reference proteome</keyword>